<dbReference type="Gene3D" id="3.30.70.330">
    <property type="match status" value="1"/>
</dbReference>
<protein>
    <submittedName>
        <fullName evidence="2">Uncharacterized protein</fullName>
    </submittedName>
</protein>
<feature type="compositionally biased region" description="Basic residues" evidence="1">
    <location>
        <begin position="235"/>
        <end position="246"/>
    </location>
</feature>
<feature type="compositionally biased region" description="Polar residues" evidence="1">
    <location>
        <begin position="186"/>
        <end position="196"/>
    </location>
</feature>
<dbReference type="VEuPathDB" id="FungiDB:MGL_3447"/>
<feature type="region of interest" description="Disordered" evidence="1">
    <location>
        <begin position="171"/>
        <end position="246"/>
    </location>
</feature>
<evidence type="ECO:0000256" key="1">
    <source>
        <dbReference type="SAM" id="MobiDB-lite"/>
    </source>
</evidence>
<organism evidence="2 3">
    <name type="scientific">Malassezia globosa (strain ATCC MYA-4612 / CBS 7966)</name>
    <name type="common">Dandruff-associated fungus</name>
    <dbReference type="NCBI Taxonomy" id="425265"/>
    <lineage>
        <taxon>Eukaryota</taxon>
        <taxon>Fungi</taxon>
        <taxon>Dikarya</taxon>
        <taxon>Basidiomycota</taxon>
        <taxon>Ustilaginomycotina</taxon>
        <taxon>Malasseziomycetes</taxon>
        <taxon>Malasseziales</taxon>
        <taxon>Malasseziaceae</taxon>
        <taxon>Malassezia</taxon>
    </lineage>
</organism>
<gene>
    <name evidence="2" type="ORF">MGL_3447</name>
</gene>
<dbReference type="STRING" id="425265.A8Q9A9"/>
<accession>A8Q9A9</accession>
<dbReference type="GeneID" id="5853719"/>
<comment type="caution">
    <text evidence="2">The sequence shown here is derived from an EMBL/GenBank/DDBJ whole genome shotgun (WGS) entry which is preliminary data.</text>
</comment>
<dbReference type="OrthoDB" id="5418203at2759"/>
<dbReference type="KEGG" id="mgl:MGL_3447"/>
<dbReference type="InterPro" id="IPR012677">
    <property type="entry name" value="Nucleotide-bd_a/b_plait_sf"/>
</dbReference>
<name>A8Q9A9_MALGO</name>
<evidence type="ECO:0000313" key="2">
    <source>
        <dbReference type="EMBL" id="EDP42198.1"/>
    </source>
</evidence>
<reference evidence="2 3" key="1">
    <citation type="journal article" date="2007" name="Proc. Natl. Acad. Sci. U.S.A.">
        <title>Dandruff-associated Malassezia genomes reveal convergent and divergent virulence traits shared with plant and human fungal pathogens.</title>
        <authorList>
            <person name="Xu J."/>
            <person name="Saunders C.W."/>
            <person name="Hu P."/>
            <person name="Grant R.A."/>
            <person name="Boekhout T."/>
            <person name="Kuramae E.E."/>
            <person name="Kronstad J.W."/>
            <person name="Deangelis Y.M."/>
            <person name="Reeder N.L."/>
            <person name="Johnstone K.R."/>
            <person name="Leland M."/>
            <person name="Fieno A.M."/>
            <person name="Begley W.M."/>
            <person name="Sun Y."/>
            <person name="Lacey M.P."/>
            <person name="Chaudhary T."/>
            <person name="Keough T."/>
            <person name="Chu L."/>
            <person name="Sears R."/>
            <person name="Yuan B."/>
            <person name="Dawson T.L.Jr."/>
        </authorList>
    </citation>
    <scope>NUCLEOTIDE SEQUENCE [LARGE SCALE GENOMIC DNA]</scope>
    <source>
        <strain evidence="3">ATCC MYA-4612 / CBS 7966</strain>
    </source>
</reference>
<keyword evidence="3" id="KW-1185">Reference proteome</keyword>
<dbReference type="AlphaFoldDB" id="A8Q9A9"/>
<dbReference type="RefSeq" id="XP_001729412.1">
    <property type="nucleotide sequence ID" value="XM_001729360.1"/>
</dbReference>
<dbReference type="Proteomes" id="UP000008837">
    <property type="component" value="Unassembled WGS sequence"/>
</dbReference>
<dbReference type="EMBL" id="AAYY01000013">
    <property type="protein sequence ID" value="EDP42198.1"/>
    <property type="molecule type" value="Genomic_DNA"/>
</dbReference>
<evidence type="ECO:0000313" key="3">
    <source>
        <dbReference type="Proteomes" id="UP000008837"/>
    </source>
</evidence>
<proteinExistence type="predicted"/>
<dbReference type="InParanoid" id="A8Q9A9"/>
<sequence length="246" mass="26037">MSTIPSSIPLVSPLATRVLELHGFSPAIRTRDLHMVLEPWSYGDPPAYRIKWQDDATAYILFQDASVAKQVYLSLLCAPPDVLRVDFNGTELYDTSRKTCGRMFGVKYAQIRPFHGPEAQALLSNANMLASDSTPLLSPLPWASPPMGRGTSMGIGVGAGANPTLGNAGAHALQGAGPSRAHRRIASSTALPSSSGDAPALRVPRDNYRGAGRRAVSASISGDLGNGGGMTSGVFHHRSMSRQARS</sequence>
<dbReference type="OMA" id="HTIFAPW"/>